<sequence>MVRSSLSILYSTAPLVPSKSITDRSPSTTTTTSSKRCSRFAPTRIPKFKVLSKQSLIDYGSAEQFLQNNSIADFMRFKRGTNSDGVKNAELQTAVVSYRKKFPWSLLQPFLQVDLVSTIHIADKEYFATLQKELETYDCVLYEMVASRDSLESRRNHAARKKLKGQRSRGFNILGCIQRQMARLLMLDFQLDCLDYQAENWYHADLDFETFKLLQLEKGESFFTFARDMTLRSTKAIVQSASIPDELGPWRSKLLWASRVLPMPLVGLVIIGSVCTDVENPASEYPELEALSRLDFGAAMKVFLARRLTSEFTLVTADVEEGSVIIGERNRAAAEALRKAIDEGHNKIAILYGGGHMPDLGRRMREEFDLIPSTVQWITAWSIRNRNLQSNSLPFLKTMAEVLGWPLNRYQTLALLIFSSVLALDLCFWELFFGTTVNWISHVSSEFFQYLDNAQVI</sequence>
<reference evidence="1 2" key="1">
    <citation type="submission" date="2024-02" db="EMBL/GenBank/DDBJ databases">
        <authorList>
            <person name="Vignale AGUSTIN F."/>
            <person name="Sosa J E."/>
            <person name="Modenutti C."/>
        </authorList>
    </citation>
    <scope>NUCLEOTIDE SEQUENCE [LARGE SCALE GENOMIC DNA]</scope>
</reference>
<evidence type="ECO:0000313" key="2">
    <source>
        <dbReference type="Proteomes" id="UP001642360"/>
    </source>
</evidence>
<gene>
    <name evidence="1" type="ORF">ILEXP_LOCUS40188</name>
</gene>
<protein>
    <recommendedName>
        <fullName evidence="3">Thermosome subunit gamma</fullName>
    </recommendedName>
</protein>
<accession>A0ABC8TML0</accession>
<dbReference type="PANTHER" id="PTHR35757:SF1">
    <property type="entry name" value="THERMOSOME SUBUNIT GAMMA"/>
    <property type="match status" value="1"/>
</dbReference>
<organism evidence="1 2">
    <name type="scientific">Ilex paraguariensis</name>
    <name type="common">yerba mate</name>
    <dbReference type="NCBI Taxonomy" id="185542"/>
    <lineage>
        <taxon>Eukaryota</taxon>
        <taxon>Viridiplantae</taxon>
        <taxon>Streptophyta</taxon>
        <taxon>Embryophyta</taxon>
        <taxon>Tracheophyta</taxon>
        <taxon>Spermatophyta</taxon>
        <taxon>Magnoliopsida</taxon>
        <taxon>eudicotyledons</taxon>
        <taxon>Gunneridae</taxon>
        <taxon>Pentapetalae</taxon>
        <taxon>asterids</taxon>
        <taxon>campanulids</taxon>
        <taxon>Aquifoliales</taxon>
        <taxon>Aquifoliaceae</taxon>
        <taxon>Ilex</taxon>
    </lineage>
</organism>
<comment type="caution">
    <text evidence="1">The sequence shown here is derived from an EMBL/GenBank/DDBJ whole genome shotgun (WGS) entry which is preliminary data.</text>
</comment>
<dbReference type="AlphaFoldDB" id="A0ABC8TML0"/>
<keyword evidence="2" id="KW-1185">Reference proteome</keyword>
<evidence type="ECO:0008006" key="3">
    <source>
        <dbReference type="Google" id="ProtNLM"/>
    </source>
</evidence>
<evidence type="ECO:0000313" key="1">
    <source>
        <dbReference type="EMBL" id="CAK9170690.1"/>
    </source>
</evidence>
<proteinExistence type="predicted"/>
<name>A0ABC8TML0_9AQUA</name>
<dbReference type="EMBL" id="CAUOFW020005547">
    <property type="protein sequence ID" value="CAK9170690.1"/>
    <property type="molecule type" value="Genomic_DNA"/>
</dbReference>
<dbReference type="PANTHER" id="PTHR35757">
    <property type="entry name" value="THERMOSOME SUBUNIT GAMMA"/>
    <property type="match status" value="1"/>
</dbReference>
<dbReference type="Proteomes" id="UP001642360">
    <property type="component" value="Unassembled WGS sequence"/>
</dbReference>